<dbReference type="RefSeq" id="WP_266116309.1">
    <property type="nucleotide sequence ID" value="NZ_JANIDY010000001.1"/>
</dbReference>
<dbReference type="InterPro" id="IPR009022">
    <property type="entry name" value="EFG_III"/>
</dbReference>
<dbReference type="PANTHER" id="PTHR43261">
    <property type="entry name" value="TRANSLATION ELONGATION FACTOR G-RELATED"/>
    <property type="match status" value="1"/>
</dbReference>
<evidence type="ECO:0000256" key="5">
    <source>
        <dbReference type="ARBA" id="ARBA00022917"/>
    </source>
</evidence>
<dbReference type="PRINTS" id="PR00315">
    <property type="entry name" value="ELONGATNFCT"/>
</dbReference>
<dbReference type="SMART" id="SM00838">
    <property type="entry name" value="EFG_C"/>
    <property type="match status" value="1"/>
</dbReference>
<dbReference type="Gene3D" id="3.30.70.870">
    <property type="entry name" value="Elongation Factor G (Translational Gtpase), domain 3"/>
    <property type="match status" value="1"/>
</dbReference>
<evidence type="ECO:0000313" key="11">
    <source>
        <dbReference type="Proteomes" id="UP001165576"/>
    </source>
</evidence>
<dbReference type="NCBIfam" id="TIGR00484">
    <property type="entry name" value="EF-G"/>
    <property type="match status" value="1"/>
</dbReference>
<dbReference type="InterPro" id="IPR035649">
    <property type="entry name" value="EFG_V"/>
</dbReference>
<keyword evidence="4 8" id="KW-0251">Elongation factor</keyword>
<dbReference type="InterPro" id="IPR027417">
    <property type="entry name" value="P-loop_NTPase"/>
</dbReference>
<gene>
    <name evidence="8 10" type="primary">fusA</name>
    <name evidence="10" type="ORF">NQF86_04080</name>
</gene>
<keyword evidence="11" id="KW-1185">Reference proteome</keyword>
<dbReference type="Gene3D" id="3.30.230.10">
    <property type="match status" value="1"/>
</dbReference>
<dbReference type="InterPro" id="IPR009000">
    <property type="entry name" value="Transl_B-barrel_sf"/>
</dbReference>
<dbReference type="InterPro" id="IPR041095">
    <property type="entry name" value="EFG_II"/>
</dbReference>
<dbReference type="PROSITE" id="PS00301">
    <property type="entry name" value="G_TR_1"/>
    <property type="match status" value="1"/>
</dbReference>
<dbReference type="SUPFAM" id="SSF54980">
    <property type="entry name" value="EF-G C-terminal domain-like"/>
    <property type="match status" value="2"/>
</dbReference>
<evidence type="ECO:0000313" key="10">
    <source>
        <dbReference type="EMBL" id="MCX5617851.1"/>
    </source>
</evidence>
<dbReference type="InterPro" id="IPR005517">
    <property type="entry name" value="Transl_elong_EFG/EF2_IV"/>
</dbReference>
<dbReference type="CDD" id="cd03713">
    <property type="entry name" value="EFG_mtEFG_C"/>
    <property type="match status" value="1"/>
</dbReference>
<evidence type="ECO:0000256" key="2">
    <source>
        <dbReference type="ARBA" id="ARBA00017872"/>
    </source>
</evidence>
<dbReference type="InterPro" id="IPR020568">
    <property type="entry name" value="Ribosomal_Su5_D2-typ_SF"/>
</dbReference>
<dbReference type="GO" id="GO:0003746">
    <property type="term" value="F:translation elongation factor activity"/>
    <property type="evidence" value="ECO:0007669"/>
    <property type="project" value="UniProtKB-KW"/>
</dbReference>
<evidence type="ECO:0000256" key="3">
    <source>
        <dbReference type="ARBA" id="ARBA00022741"/>
    </source>
</evidence>
<dbReference type="SMART" id="SM00889">
    <property type="entry name" value="EFG_IV"/>
    <property type="match status" value="1"/>
</dbReference>
<comment type="similarity">
    <text evidence="1 8">Belongs to the TRAFAC class translation factor GTPase superfamily. Classic translation factor GTPase family. EF-G/EF-2 subfamily.</text>
</comment>
<dbReference type="EMBL" id="JANIDY010000001">
    <property type="protein sequence ID" value="MCX5617851.1"/>
    <property type="molecule type" value="Genomic_DNA"/>
</dbReference>
<keyword evidence="6 8" id="KW-0342">GTP-binding</keyword>
<dbReference type="Gene3D" id="3.40.50.300">
    <property type="entry name" value="P-loop containing nucleotide triphosphate hydrolases"/>
    <property type="match status" value="1"/>
</dbReference>
<dbReference type="SUPFAM" id="SSF54211">
    <property type="entry name" value="Ribosomal protein S5 domain 2-like"/>
    <property type="match status" value="1"/>
</dbReference>
<keyword evidence="3 8" id="KW-0547">Nucleotide-binding</keyword>
<dbReference type="CDD" id="cd04088">
    <property type="entry name" value="EFG_mtEFG_II"/>
    <property type="match status" value="1"/>
</dbReference>
<dbReference type="Pfam" id="PF03764">
    <property type="entry name" value="EFG_IV"/>
    <property type="match status" value="1"/>
</dbReference>
<dbReference type="InterPro" id="IPR031157">
    <property type="entry name" value="G_TR_CS"/>
</dbReference>
<dbReference type="InterPro" id="IPR004161">
    <property type="entry name" value="EFTu-like_2"/>
</dbReference>
<dbReference type="SUPFAM" id="SSF52540">
    <property type="entry name" value="P-loop containing nucleoside triphosphate hydrolases"/>
    <property type="match status" value="1"/>
</dbReference>
<dbReference type="SUPFAM" id="SSF50447">
    <property type="entry name" value="Translation proteins"/>
    <property type="match status" value="1"/>
</dbReference>
<feature type="domain" description="Tr-type G" evidence="9">
    <location>
        <begin position="14"/>
        <end position="289"/>
    </location>
</feature>
<proteinExistence type="inferred from homology"/>
<dbReference type="InterPro" id="IPR000795">
    <property type="entry name" value="T_Tr_GTP-bd_dom"/>
</dbReference>
<evidence type="ECO:0000256" key="8">
    <source>
        <dbReference type="HAMAP-Rule" id="MF_00054"/>
    </source>
</evidence>
<reference evidence="10" key="1">
    <citation type="submission" date="2022-07" db="EMBL/GenBank/DDBJ databases">
        <title>Bombella genomes.</title>
        <authorList>
            <person name="Harer L."/>
            <person name="Styblova S."/>
            <person name="Ehrmann M."/>
        </authorList>
    </citation>
    <scope>NUCLEOTIDE SEQUENCE</scope>
    <source>
        <strain evidence="10">TMW 2.2543</strain>
    </source>
</reference>
<dbReference type="Pfam" id="PF00679">
    <property type="entry name" value="EFG_C"/>
    <property type="match status" value="1"/>
</dbReference>
<dbReference type="Proteomes" id="UP001165576">
    <property type="component" value="Unassembled WGS sequence"/>
</dbReference>
<evidence type="ECO:0000256" key="1">
    <source>
        <dbReference type="ARBA" id="ARBA00005870"/>
    </source>
</evidence>
<dbReference type="NCBIfam" id="NF009381">
    <property type="entry name" value="PRK12740.1-5"/>
    <property type="match status" value="1"/>
</dbReference>
<dbReference type="InterPro" id="IPR004540">
    <property type="entry name" value="Transl_elong_EFG/EF2"/>
</dbReference>
<organism evidence="10 11">
    <name type="scientific">Bombella pluederhausensis</name>
    <dbReference type="NCBI Taxonomy" id="2967336"/>
    <lineage>
        <taxon>Bacteria</taxon>
        <taxon>Pseudomonadati</taxon>
        <taxon>Pseudomonadota</taxon>
        <taxon>Alphaproteobacteria</taxon>
        <taxon>Acetobacterales</taxon>
        <taxon>Acetobacteraceae</taxon>
        <taxon>Bombella</taxon>
    </lineage>
</organism>
<protein>
    <recommendedName>
        <fullName evidence="2 8">Elongation factor G</fullName>
        <shortName evidence="8">EF-G</shortName>
    </recommendedName>
</protein>
<accession>A0ABT3WFV9</accession>
<dbReference type="Pfam" id="PF03144">
    <property type="entry name" value="GTP_EFTU_D2"/>
    <property type="match status" value="1"/>
</dbReference>
<dbReference type="NCBIfam" id="TIGR00231">
    <property type="entry name" value="small_GTP"/>
    <property type="match status" value="1"/>
</dbReference>
<dbReference type="CDD" id="cd01434">
    <property type="entry name" value="EFG_mtEFG1_IV"/>
    <property type="match status" value="1"/>
</dbReference>
<dbReference type="CDD" id="cd01886">
    <property type="entry name" value="EF-G"/>
    <property type="match status" value="1"/>
</dbReference>
<comment type="caution">
    <text evidence="10">The sequence shown here is derived from an EMBL/GenBank/DDBJ whole genome shotgun (WGS) entry which is preliminary data.</text>
</comment>
<feature type="binding site" evidence="8">
    <location>
        <begin position="87"/>
        <end position="91"/>
    </location>
    <ligand>
        <name>GTP</name>
        <dbReference type="ChEBI" id="CHEBI:37565"/>
    </ligand>
</feature>
<dbReference type="Pfam" id="PF00009">
    <property type="entry name" value="GTP_EFTU"/>
    <property type="match status" value="1"/>
</dbReference>
<dbReference type="Pfam" id="PF14492">
    <property type="entry name" value="EFG_III"/>
    <property type="match status" value="1"/>
</dbReference>
<feature type="binding site" evidence="8">
    <location>
        <begin position="23"/>
        <end position="30"/>
    </location>
    <ligand>
        <name>GTP</name>
        <dbReference type="ChEBI" id="CHEBI:37565"/>
    </ligand>
</feature>
<dbReference type="Gene3D" id="2.40.30.10">
    <property type="entry name" value="Translation factors"/>
    <property type="match status" value="1"/>
</dbReference>
<dbReference type="InterPro" id="IPR005225">
    <property type="entry name" value="Small_GTP-bd"/>
</dbReference>
<dbReference type="CDD" id="cd16262">
    <property type="entry name" value="EFG_III"/>
    <property type="match status" value="1"/>
</dbReference>
<dbReference type="InterPro" id="IPR000640">
    <property type="entry name" value="EFG_V-like"/>
</dbReference>
<sequence>MTDDSVQGAKSALSKIRNIGITAHIDAGKTTTTERMLYYTGMSHRIGEVHDGNTTTDYMEQERERGITITSAAVTCEWEGHRINIIDTPGHIDFNIEVNRSLRVLDGAIFVIEGVAGVQPQSETNWRLADRYNVPRIIFINKLDRTGADFDYAFSTLKEKLDIVAIPLQLPIGTEENMVGVVDLVEMRAIVWEGGELGAKFHYEEIPADMKERAEEARQNLLDTALSVDTNAMEEYFDKGEVDVATLKRCIKKGTISGEFRPVLCGTAFKNKGVQPLLDAVIDYLPAPDEVEGIRIAPPEDKEVDESFLPIIPVDPEGKFAGLAFKIISDKYGTLTFVRVYRGVLNTGDTVLNTTKGTKERVGRMFQMHADKRQEVKSVGAGDIAAFVGLKDTVTGDTLADAADPVVLERMQFPVPVIDISVEPKTKDAVEKMTLALQKLTAEDPSLHLRTDQETGQTILSGMGELHLDIIVDRLRREYGVDANIGAPQVAYRETITQSHTETYTHKKQSGGSGQFAEVKITFEPLTEKGAEEILFENKIVGGAVPKEYIPAVEKGVRMQSTTGVLAGFDTVGFKFTLEDGKYHDVDSSALAFEIAAKACFREGMKKAGPVILEPIMDVEITTPNDHVGDVVGDLNRRRGIIQNQETSGSTVLIRSQVPLKEMFGYISHLRSATKGRASFTMQFHHYEPVPRNVQDEIIAERA</sequence>
<evidence type="ECO:0000256" key="7">
    <source>
        <dbReference type="ARBA" id="ARBA00024731"/>
    </source>
</evidence>
<evidence type="ECO:0000256" key="4">
    <source>
        <dbReference type="ARBA" id="ARBA00022768"/>
    </source>
</evidence>
<feature type="binding site" evidence="8">
    <location>
        <begin position="141"/>
        <end position="144"/>
    </location>
    <ligand>
        <name>GTP</name>
        <dbReference type="ChEBI" id="CHEBI:37565"/>
    </ligand>
</feature>
<dbReference type="Gene3D" id="3.30.70.240">
    <property type="match status" value="1"/>
</dbReference>
<comment type="function">
    <text evidence="7 8">Catalyzes the GTP-dependent ribosomal translocation step during translation elongation. During this step, the ribosome changes from the pre-translocational (PRE) to the post-translocational (POST) state as the newly formed A-site-bound peptidyl-tRNA and P-site-bound deacylated tRNA move to the P and E sites, respectively. Catalyzes the coordinated movement of the two tRNA molecules, the mRNA and conformational changes in the ribosome.</text>
</comment>
<dbReference type="PROSITE" id="PS51722">
    <property type="entry name" value="G_TR_2"/>
    <property type="match status" value="1"/>
</dbReference>
<keyword evidence="5 8" id="KW-0648">Protein biosynthesis</keyword>
<dbReference type="InterPro" id="IPR014721">
    <property type="entry name" value="Ribsml_uS5_D2-typ_fold_subgr"/>
</dbReference>
<name>A0ABT3WFV9_9PROT</name>
<keyword evidence="8" id="KW-0963">Cytoplasm</keyword>
<evidence type="ECO:0000256" key="6">
    <source>
        <dbReference type="ARBA" id="ARBA00023134"/>
    </source>
</evidence>
<comment type="subcellular location">
    <subcellularLocation>
        <location evidence="8">Cytoplasm</location>
    </subcellularLocation>
</comment>
<dbReference type="PANTHER" id="PTHR43261:SF1">
    <property type="entry name" value="RIBOSOME-RELEASING FACTOR 2, MITOCHONDRIAL"/>
    <property type="match status" value="1"/>
</dbReference>
<dbReference type="InterPro" id="IPR035647">
    <property type="entry name" value="EFG_III/V"/>
</dbReference>
<evidence type="ECO:0000259" key="9">
    <source>
        <dbReference type="PROSITE" id="PS51722"/>
    </source>
</evidence>
<dbReference type="HAMAP" id="MF_00054_B">
    <property type="entry name" value="EF_G_EF_2_B"/>
    <property type="match status" value="1"/>
</dbReference>
<dbReference type="InterPro" id="IPR047872">
    <property type="entry name" value="EFG_IV"/>
</dbReference>